<dbReference type="Proteomes" id="UP000805193">
    <property type="component" value="Unassembled WGS sequence"/>
</dbReference>
<organism evidence="1 2">
    <name type="scientific">Ixodes persulcatus</name>
    <name type="common">Taiga tick</name>
    <dbReference type="NCBI Taxonomy" id="34615"/>
    <lineage>
        <taxon>Eukaryota</taxon>
        <taxon>Metazoa</taxon>
        <taxon>Ecdysozoa</taxon>
        <taxon>Arthropoda</taxon>
        <taxon>Chelicerata</taxon>
        <taxon>Arachnida</taxon>
        <taxon>Acari</taxon>
        <taxon>Parasitiformes</taxon>
        <taxon>Ixodida</taxon>
        <taxon>Ixodoidea</taxon>
        <taxon>Ixodidae</taxon>
        <taxon>Ixodinae</taxon>
        <taxon>Ixodes</taxon>
    </lineage>
</organism>
<gene>
    <name evidence="1" type="ORF">HPB47_016253</name>
</gene>
<reference evidence="1 2" key="1">
    <citation type="journal article" date="2020" name="Cell">
        <title>Large-Scale Comparative Analyses of Tick Genomes Elucidate Their Genetic Diversity and Vector Capacities.</title>
        <authorList>
            <consortium name="Tick Genome and Microbiome Consortium (TIGMIC)"/>
            <person name="Jia N."/>
            <person name="Wang J."/>
            <person name="Shi W."/>
            <person name="Du L."/>
            <person name="Sun Y."/>
            <person name="Zhan W."/>
            <person name="Jiang J.F."/>
            <person name="Wang Q."/>
            <person name="Zhang B."/>
            <person name="Ji P."/>
            <person name="Bell-Sakyi L."/>
            <person name="Cui X.M."/>
            <person name="Yuan T.T."/>
            <person name="Jiang B.G."/>
            <person name="Yang W.F."/>
            <person name="Lam T.T."/>
            <person name="Chang Q.C."/>
            <person name="Ding S.J."/>
            <person name="Wang X.J."/>
            <person name="Zhu J.G."/>
            <person name="Ruan X.D."/>
            <person name="Zhao L."/>
            <person name="Wei J.T."/>
            <person name="Ye R.Z."/>
            <person name="Que T.C."/>
            <person name="Du C.H."/>
            <person name="Zhou Y.H."/>
            <person name="Cheng J.X."/>
            <person name="Dai P.F."/>
            <person name="Guo W.B."/>
            <person name="Han X.H."/>
            <person name="Huang E.J."/>
            <person name="Li L.F."/>
            <person name="Wei W."/>
            <person name="Gao Y.C."/>
            <person name="Liu J.Z."/>
            <person name="Shao H.Z."/>
            <person name="Wang X."/>
            <person name="Wang C.C."/>
            <person name="Yang T.C."/>
            <person name="Huo Q.B."/>
            <person name="Li W."/>
            <person name="Chen H.Y."/>
            <person name="Chen S.E."/>
            <person name="Zhou L.G."/>
            <person name="Ni X.B."/>
            <person name="Tian J.H."/>
            <person name="Sheng Y."/>
            <person name="Liu T."/>
            <person name="Pan Y.S."/>
            <person name="Xia L.Y."/>
            <person name="Li J."/>
            <person name="Zhao F."/>
            <person name="Cao W.C."/>
        </authorList>
    </citation>
    <scope>NUCLEOTIDE SEQUENCE [LARGE SCALE GENOMIC DNA]</scope>
    <source>
        <strain evidence="1">Iper-2018</strain>
    </source>
</reference>
<keyword evidence="2" id="KW-1185">Reference proteome</keyword>
<dbReference type="EMBL" id="JABSTQ010004955">
    <property type="protein sequence ID" value="KAG0440542.1"/>
    <property type="molecule type" value="Genomic_DNA"/>
</dbReference>
<accession>A0AC60QRC5</accession>
<name>A0AC60QRC5_IXOPE</name>
<protein>
    <submittedName>
        <fullName evidence="1">Uncharacterized protein</fullName>
    </submittedName>
</protein>
<proteinExistence type="predicted"/>
<evidence type="ECO:0000313" key="1">
    <source>
        <dbReference type="EMBL" id="KAG0440542.1"/>
    </source>
</evidence>
<sequence>DTRLREAGAEAVYCLTRGAPKGPNVPRAQLNRKDPLFPGHGTGTRAGLCKDNRSLQQSKAIQPCSTRSWCFGATRFWGRFTSAGISNCYTDKQYDIEISGVGELLSGPLRERKPLPRGREESHELCRRYGQHLFTMTDRDHDQRLPMDDDECLGIMWSLQQQRTQFLLLEERIQVAETEADELEEKLVATNFTVAALLPEKWTTIPRVRVVYVRSGRYSVILLALVDQRYLFLYISVVTPGRCHDARVYRRSPLAHLLEQNQTAVPRVMDGTEIPPLVLCPTLPERPDIQACPAMEALLLQLRRLALLVSTSHSAATPPRLLVGRPPRPVLRYPPPPPPTSELVGALTSALRAAFPEIRPRRPHFTLLAQPIADPTDDDEEDLLFGGFSSTQDLPGRYRARVPDPESDDSDTELETSPERDRGHYPRHVKPRRSPTGTRGQRLFTTTDPPTRRDFRNALVFVDRASRSSRFFGTCDVVELQLLENFLAV</sequence>
<evidence type="ECO:0000313" key="2">
    <source>
        <dbReference type="Proteomes" id="UP000805193"/>
    </source>
</evidence>
<comment type="caution">
    <text evidence="1">The sequence shown here is derived from an EMBL/GenBank/DDBJ whole genome shotgun (WGS) entry which is preliminary data.</text>
</comment>
<feature type="non-terminal residue" evidence="1">
    <location>
        <position position="1"/>
    </location>
</feature>